<dbReference type="PRINTS" id="PR00037">
    <property type="entry name" value="HTHLACR"/>
</dbReference>
<dbReference type="PROSITE" id="PS51000">
    <property type="entry name" value="HTH_DEOR_2"/>
    <property type="match status" value="1"/>
</dbReference>
<dbReference type="eggNOG" id="COG1349">
    <property type="taxonomic scope" value="Bacteria"/>
</dbReference>
<dbReference type="InterPro" id="IPR036390">
    <property type="entry name" value="WH_DNA-bd_sf"/>
</dbReference>
<dbReference type="OrthoDB" id="9816363at2"/>
<dbReference type="PANTHER" id="PTHR30363">
    <property type="entry name" value="HTH-TYPE TRANSCRIPTIONAL REGULATOR SRLR-RELATED"/>
    <property type="match status" value="1"/>
</dbReference>
<dbReference type="AlphaFoldDB" id="A0A074K1F5"/>
<dbReference type="RefSeq" id="WP_038127281.1">
    <property type="nucleotide sequence ID" value="NZ_AUNB01000001.1"/>
</dbReference>
<evidence type="ECO:0000313" key="5">
    <source>
        <dbReference type="EMBL" id="KEO61583.1"/>
    </source>
</evidence>
<accession>A0A074K1F5</accession>
<name>A0A074K1F5_9RHOB</name>
<comment type="caution">
    <text evidence="5">The sequence shown here is derived from an EMBL/GenBank/DDBJ whole genome shotgun (WGS) entry which is preliminary data.</text>
</comment>
<evidence type="ECO:0000256" key="2">
    <source>
        <dbReference type="ARBA" id="ARBA00023125"/>
    </source>
</evidence>
<dbReference type="InterPro" id="IPR050313">
    <property type="entry name" value="Carb_Metab_HTH_regulators"/>
</dbReference>
<dbReference type="GO" id="GO:0003700">
    <property type="term" value="F:DNA-binding transcription factor activity"/>
    <property type="evidence" value="ECO:0007669"/>
    <property type="project" value="InterPro"/>
</dbReference>
<dbReference type="Gene3D" id="1.10.10.10">
    <property type="entry name" value="Winged helix-like DNA-binding domain superfamily/Winged helix DNA-binding domain"/>
    <property type="match status" value="1"/>
</dbReference>
<keyword evidence="1" id="KW-0805">Transcription regulation</keyword>
<dbReference type="InterPro" id="IPR037171">
    <property type="entry name" value="NagB/RpiA_transferase-like"/>
</dbReference>
<organism evidence="5 6">
    <name type="scientific">Thioclava indica</name>
    <dbReference type="NCBI Taxonomy" id="1353528"/>
    <lineage>
        <taxon>Bacteria</taxon>
        <taxon>Pseudomonadati</taxon>
        <taxon>Pseudomonadota</taxon>
        <taxon>Alphaproteobacteria</taxon>
        <taxon>Rhodobacterales</taxon>
        <taxon>Paracoccaceae</taxon>
        <taxon>Thioclava</taxon>
    </lineage>
</organism>
<dbReference type="Pfam" id="PF00455">
    <property type="entry name" value="DeoRC"/>
    <property type="match status" value="1"/>
</dbReference>
<dbReference type="GO" id="GO:0003677">
    <property type="term" value="F:DNA binding"/>
    <property type="evidence" value="ECO:0007669"/>
    <property type="project" value="UniProtKB-KW"/>
</dbReference>
<evidence type="ECO:0000256" key="3">
    <source>
        <dbReference type="ARBA" id="ARBA00023163"/>
    </source>
</evidence>
<dbReference type="Proteomes" id="UP000027471">
    <property type="component" value="Unassembled WGS sequence"/>
</dbReference>
<dbReference type="SMART" id="SM01134">
    <property type="entry name" value="DeoRC"/>
    <property type="match status" value="1"/>
</dbReference>
<evidence type="ECO:0000259" key="4">
    <source>
        <dbReference type="PROSITE" id="PS51000"/>
    </source>
</evidence>
<dbReference type="PROSITE" id="PS00894">
    <property type="entry name" value="HTH_DEOR_1"/>
    <property type="match status" value="1"/>
</dbReference>
<dbReference type="SMART" id="SM00420">
    <property type="entry name" value="HTH_DEOR"/>
    <property type="match status" value="1"/>
</dbReference>
<dbReference type="STRING" id="1353528.DT23_01030"/>
<dbReference type="Gene3D" id="3.40.50.1360">
    <property type="match status" value="1"/>
</dbReference>
<dbReference type="SUPFAM" id="SSF100950">
    <property type="entry name" value="NagB/RpiA/CoA transferase-like"/>
    <property type="match status" value="1"/>
</dbReference>
<reference evidence="5 6" key="1">
    <citation type="journal article" date="2015" name="Antonie Van Leeuwenhoek">
        <title>Thioclava indica sp. nov., isolated from surface seawater of the Indian Ocean.</title>
        <authorList>
            <person name="Liu Y."/>
            <person name="Lai Q."/>
            <person name="Du J."/>
            <person name="Xu H."/>
            <person name="Jiang L."/>
            <person name="Shao Z."/>
        </authorList>
    </citation>
    <scope>NUCLEOTIDE SEQUENCE [LARGE SCALE GENOMIC DNA]</scope>
    <source>
        <strain evidence="5 6">DT23-4</strain>
    </source>
</reference>
<protein>
    <recommendedName>
        <fullName evidence="4">HTH deoR-type domain-containing protein</fullName>
    </recommendedName>
</protein>
<dbReference type="InterPro" id="IPR036388">
    <property type="entry name" value="WH-like_DNA-bd_sf"/>
</dbReference>
<dbReference type="SUPFAM" id="SSF46785">
    <property type="entry name" value="Winged helix' DNA-binding domain"/>
    <property type="match status" value="1"/>
</dbReference>
<proteinExistence type="predicted"/>
<keyword evidence="3" id="KW-0804">Transcription</keyword>
<dbReference type="EMBL" id="AUNB01000001">
    <property type="protein sequence ID" value="KEO61583.1"/>
    <property type="molecule type" value="Genomic_DNA"/>
</dbReference>
<dbReference type="InterPro" id="IPR014036">
    <property type="entry name" value="DeoR-like_C"/>
</dbReference>
<sequence length="258" mass="27363">MKIKKRQAKLIELVRRQEKVSVDALASQLDASRETIRRDLSQLAQSGKILKVHGGAMMPHVMAEGPFKQRLSDFVDAKIEIAKTAAGLFVPGETLFIDTGSTTLMFAEAIAAMAGLTIITNSTEIARVIAGANSGSRAFLLGGEFSADSSQCVGTMAITQIRAFRAHHAVLSVGALDARSGAMDYNIEEAQIARAMVEQSNSVTVLADSSKFTALASFAVCPLSQINRLVTEAAPPKETRAAFQDAGGEVIVAQGTRP</sequence>
<evidence type="ECO:0000256" key="1">
    <source>
        <dbReference type="ARBA" id="ARBA00023015"/>
    </source>
</evidence>
<dbReference type="PANTHER" id="PTHR30363:SF44">
    <property type="entry name" value="AGA OPERON TRANSCRIPTIONAL REPRESSOR-RELATED"/>
    <property type="match status" value="1"/>
</dbReference>
<keyword evidence="6" id="KW-1185">Reference proteome</keyword>
<dbReference type="Pfam" id="PF08220">
    <property type="entry name" value="HTH_DeoR"/>
    <property type="match status" value="1"/>
</dbReference>
<gene>
    <name evidence="5" type="ORF">DT23_01030</name>
</gene>
<keyword evidence="2" id="KW-0238">DNA-binding</keyword>
<feature type="domain" description="HTH deoR-type" evidence="4">
    <location>
        <begin position="3"/>
        <end position="58"/>
    </location>
</feature>
<dbReference type="InterPro" id="IPR001034">
    <property type="entry name" value="DeoR_HTH"/>
</dbReference>
<dbReference type="InterPro" id="IPR018356">
    <property type="entry name" value="Tscrpt_reg_HTH_DeoR_CS"/>
</dbReference>
<evidence type="ECO:0000313" key="6">
    <source>
        <dbReference type="Proteomes" id="UP000027471"/>
    </source>
</evidence>